<proteinExistence type="predicted"/>
<reference evidence="2 3" key="1">
    <citation type="submission" date="2017-01" db="EMBL/GenBank/DDBJ databases">
        <authorList>
            <person name="Mah S.A."/>
            <person name="Swanson W.J."/>
            <person name="Moy G.W."/>
            <person name="Vacquier V.D."/>
        </authorList>
    </citation>
    <scope>NUCLEOTIDE SEQUENCE [LARGE SCALE GENOMIC DNA]</scope>
    <source>
        <strain evidence="2 3">DSM 22694</strain>
    </source>
</reference>
<sequence length="160" mass="16238">MHPLLRKGTAMQIQRLNHLTFPPATPQVPAGKADTPTPAADRTTALASASPTARTAPSRPAVVDAKPVAPGVSVDLESSQRAQAAGTYGRDGVLAGKAKLPADATPAEQFVASAVNTLRDFESGKASFPSGEGTAAGQASAQAGMFGGLKQAVSRFNLFA</sequence>
<organism evidence="2 3">
    <name type="scientific">Rhodoferax saidenbachensis</name>
    <dbReference type="NCBI Taxonomy" id="1484693"/>
    <lineage>
        <taxon>Bacteria</taxon>
        <taxon>Pseudomonadati</taxon>
        <taxon>Pseudomonadota</taxon>
        <taxon>Betaproteobacteria</taxon>
        <taxon>Burkholderiales</taxon>
        <taxon>Comamonadaceae</taxon>
        <taxon>Rhodoferax</taxon>
    </lineage>
</organism>
<feature type="region of interest" description="Disordered" evidence="1">
    <location>
        <begin position="20"/>
        <end position="66"/>
    </location>
</feature>
<evidence type="ECO:0000256" key="1">
    <source>
        <dbReference type="SAM" id="MobiDB-lite"/>
    </source>
</evidence>
<accession>A0A1P8KBT2</accession>
<dbReference type="Proteomes" id="UP000186110">
    <property type="component" value="Chromosome"/>
</dbReference>
<evidence type="ECO:0000313" key="3">
    <source>
        <dbReference type="Proteomes" id="UP000186110"/>
    </source>
</evidence>
<name>A0A1P8KBT2_9BURK</name>
<dbReference type="EMBL" id="CP019239">
    <property type="protein sequence ID" value="APW43472.1"/>
    <property type="molecule type" value="Genomic_DNA"/>
</dbReference>
<gene>
    <name evidence="2" type="ORF">RS694_13660</name>
</gene>
<feature type="compositionally biased region" description="Low complexity" evidence="1">
    <location>
        <begin position="33"/>
        <end position="61"/>
    </location>
</feature>
<dbReference type="KEGG" id="rsb:RS694_13660"/>
<evidence type="ECO:0000313" key="2">
    <source>
        <dbReference type="EMBL" id="APW43472.1"/>
    </source>
</evidence>
<protein>
    <submittedName>
        <fullName evidence="2">Uncharacterized protein</fullName>
    </submittedName>
</protein>
<dbReference type="STRING" id="1484693.RS694_13660"/>
<keyword evidence="3" id="KW-1185">Reference proteome</keyword>
<dbReference type="AlphaFoldDB" id="A0A1P8KBT2"/>